<dbReference type="RefSeq" id="WP_367167827.1">
    <property type="nucleotide sequence ID" value="NZ_JBFKZN010000006.1"/>
</dbReference>
<dbReference type="Proteomes" id="UP001554567">
    <property type="component" value="Unassembled WGS sequence"/>
</dbReference>
<keyword evidence="2" id="KW-1185">Reference proteome</keyword>
<protein>
    <submittedName>
        <fullName evidence="1">DUF6453 family protein</fullName>
    </submittedName>
</protein>
<accession>A0ABV3N377</accession>
<proteinExistence type="predicted"/>
<sequence>MADTGCWITNDGGRTYYNLNSGGGRAITFLQRIKSAPDATSYTYTISNKSANGSLFIIPITGGKVYQGGTSATPRGVGVSGIGISGNQVVINYSNKKLEGQGSIDSDPWFYFDVYQTIDAGDNYGLYFLNDLTSFSGITDAVTSGLCVYRTSVSVNGEWAVPTSIEGYANCSVFANWDHASAVVEFDSSTKVVTVTGGPITLNIAVFSNGFTLRMPDSGLYIFNSAGVCTFNSLYIPLFVKGSLSLTDTWQATGLAKPMVPLCVSGIGFSKLSGSMIQIFNKGIMMSGQSIAAGRGKNTRQYDLGNYGITFPSSSIPLSLIDGSQYFQ</sequence>
<evidence type="ECO:0000313" key="2">
    <source>
        <dbReference type="Proteomes" id="UP001554567"/>
    </source>
</evidence>
<dbReference type="Pfam" id="PF20051">
    <property type="entry name" value="DUF6453"/>
    <property type="match status" value="1"/>
</dbReference>
<dbReference type="EMBL" id="JBFKZN010000006">
    <property type="protein sequence ID" value="MEW5290281.1"/>
    <property type="molecule type" value="Genomic_DNA"/>
</dbReference>
<organism evidence="1 2">
    <name type="scientific">Erwinia papayae</name>
    <dbReference type="NCBI Taxonomy" id="206499"/>
    <lineage>
        <taxon>Bacteria</taxon>
        <taxon>Pseudomonadati</taxon>
        <taxon>Pseudomonadota</taxon>
        <taxon>Gammaproteobacteria</taxon>
        <taxon>Enterobacterales</taxon>
        <taxon>Erwiniaceae</taxon>
        <taxon>Erwinia</taxon>
    </lineage>
</organism>
<dbReference type="InterPro" id="IPR045604">
    <property type="entry name" value="DUF6453"/>
</dbReference>
<comment type="caution">
    <text evidence="1">The sequence shown here is derived from an EMBL/GenBank/DDBJ whole genome shotgun (WGS) entry which is preliminary data.</text>
</comment>
<reference evidence="1 2" key="1">
    <citation type="submission" date="2024-07" db="EMBL/GenBank/DDBJ databases">
        <authorList>
            <person name="Dulla G.F.J."/>
            <person name="Delorm J.G."/>
        </authorList>
    </citation>
    <scope>NUCLEOTIDE SEQUENCE [LARGE SCALE GENOMIC DNA]</scope>
    <source>
        <strain evidence="1 2">JGD 233</strain>
    </source>
</reference>
<gene>
    <name evidence="1" type="ORF">ABW286_13990</name>
</gene>
<evidence type="ECO:0000313" key="1">
    <source>
        <dbReference type="EMBL" id="MEW5290281.1"/>
    </source>
</evidence>
<name>A0ABV3N377_9GAMM</name>